<keyword evidence="1" id="KW-0812">Transmembrane</keyword>
<reference evidence="3" key="1">
    <citation type="submission" date="2022-10" db="EMBL/GenBank/DDBJ databases">
        <title>Adaptive evolution leads to modifications in subtelomeric GC content in a zoonotic Cryptosporidium species.</title>
        <authorList>
            <person name="Li J."/>
            <person name="Feng Y."/>
            <person name="Xiao L."/>
        </authorList>
    </citation>
    <scope>NUCLEOTIDE SEQUENCE</scope>
    <source>
        <strain evidence="3">25894</strain>
    </source>
</reference>
<organism evidence="3 4">
    <name type="scientific">Cryptosporidium canis</name>
    <dbReference type="NCBI Taxonomy" id="195482"/>
    <lineage>
        <taxon>Eukaryota</taxon>
        <taxon>Sar</taxon>
        <taxon>Alveolata</taxon>
        <taxon>Apicomplexa</taxon>
        <taxon>Conoidasida</taxon>
        <taxon>Coccidia</taxon>
        <taxon>Eucoccidiorida</taxon>
        <taxon>Eimeriorina</taxon>
        <taxon>Cryptosporidiidae</taxon>
        <taxon>Cryptosporidium</taxon>
    </lineage>
</organism>
<dbReference type="EMBL" id="JAPCXB010000033">
    <property type="protein sequence ID" value="KAJ1613558.1"/>
    <property type="molecule type" value="Genomic_DNA"/>
</dbReference>
<keyword evidence="4" id="KW-1185">Reference proteome</keyword>
<feature type="chain" id="PRO_5046503428" evidence="2">
    <location>
        <begin position="17"/>
        <end position="360"/>
    </location>
</feature>
<keyword evidence="1" id="KW-1133">Transmembrane helix</keyword>
<comment type="caution">
    <text evidence="3">The sequence shown here is derived from an EMBL/GenBank/DDBJ whole genome shotgun (WGS) entry which is preliminary data.</text>
</comment>
<accession>A0ABQ8PA33</accession>
<feature type="signal peptide" evidence="2">
    <location>
        <begin position="1"/>
        <end position="16"/>
    </location>
</feature>
<evidence type="ECO:0000313" key="4">
    <source>
        <dbReference type="Proteomes" id="UP001071777"/>
    </source>
</evidence>
<keyword evidence="2" id="KW-0732">Signal</keyword>
<evidence type="ECO:0000313" key="3">
    <source>
        <dbReference type="EMBL" id="KAJ1613558.1"/>
    </source>
</evidence>
<gene>
    <name evidence="3" type="ORF">OJ252_928</name>
</gene>
<evidence type="ECO:0000256" key="1">
    <source>
        <dbReference type="SAM" id="Phobius"/>
    </source>
</evidence>
<keyword evidence="1" id="KW-0472">Membrane</keyword>
<protein>
    <submittedName>
        <fullName evidence="3">CpTSP6 extracellular membrane-associated</fullName>
    </submittedName>
</protein>
<evidence type="ECO:0000256" key="2">
    <source>
        <dbReference type="SAM" id="SignalP"/>
    </source>
</evidence>
<dbReference type="Proteomes" id="UP001071777">
    <property type="component" value="Unassembled WGS sequence"/>
</dbReference>
<sequence length="360" mass="39943">MNLLLFVFYFSLPCYSFCSIQRAGMGNQQILTPPGVKPGERTIIDQQNTRKLCQYTDFRWSSCTCEKLNMIGIRSLINTSAEECTPEVTVIELPCDKSSCNQKLLGTSNGIACPSLANIDGACDSNTGFLTNVMARSFDICRGFCSVVANCTYFVLDSKNSRCKLYTGNKICGKVAPGVITGLAGFDANPCSECSVGAWSSLSECKKPLDFDPSLVGCGEAVRTRISEGNVDTDCPYRTETWTCSLPGQTCDMRTEISDIYLKSNSRVENKSQSYKLLEISLIFAGIVTGILIFVPTSLIFPKIGEFFYGKWLYCMLSGNEIVSNTAPIDQTTNNVEDYEEWDEDEMNVEYETEFTIDRR</sequence>
<feature type="transmembrane region" description="Helical" evidence="1">
    <location>
        <begin position="280"/>
        <end position="301"/>
    </location>
</feature>
<name>A0ABQ8PA33_9CRYT</name>
<proteinExistence type="predicted"/>